<dbReference type="GO" id="GO:0005524">
    <property type="term" value="F:ATP binding"/>
    <property type="evidence" value="ECO:0007669"/>
    <property type="project" value="UniProtKB-KW"/>
</dbReference>
<evidence type="ECO:0000256" key="7">
    <source>
        <dbReference type="ARBA" id="ARBA00047899"/>
    </source>
</evidence>
<dbReference type="PROSITE" id="PS50011">
    <property type="entry name" value="PROTEIN_KINASE_DOM"/>
    <property type="match status" value="1"/>
</dbReference>
<dbReference type="EMBL" id="JAPQKQ010000003">
    <property type="protein sequence ID" value="KAJ5203000.1"/>
    <property type="molecule type" value="Genomic_DNA"/>
</dbReference>
<evidence type="ECO:0000256" key="5">
    <source>
        <dbReference type="ARBA" id="ARBA00022777"/>
    </source>
</evidence>
<sequence length="406" mass="46711">MFRLCGRFKRHFSLRPVSPVRQFAQSNIQLLDSNDKFEEETLPWYTQDRFYPVKIGEIFQSRYQVIGKLGFGGYSTVWLCRDLTQHKYVTLKVFERDSAEGKREVEAYERLNACRASHAGAMFVRTALDSFQIGPVGGLYQFLVHRPLGISLYDLRTQFTAKLLPEKLLKMTLLHVLLALDYLHTEAGIIHTDIQEKNIMLGIDDISILADFEQAEKSSPSPRKIVGDRVIYSSRKLTGTKLHGQPILCDFGQARFGSTRYCGDIQPYIYRAPEVLLRMSWDQKVDIWNVGVVAWDLFQKGHLFYARDPMKQNSDANHIAEMIALLGPPPQEMLQGSSYSTNFFDTEGIWKGAVQIPLKTLDQLEGNLHGKQQQLFLAFIRKMLQWRPEERNTARELLSDPWLTSP</sequence>
<comment type="catalytic activity">
    <reaction evidence="8">
        <text>L-seryl-[protein] + ATP = O-phospho-L-seryl-[protein] + ADP + H(+)</text>
        <dbReference type="Rhea" id="RHEA:17989"/>
        <dbReference type="Rhea" id="RHEA-COMP:9863"/>
        <dbReference type="Rhea" id="RHEA-COMP:11604"/>
        <dbReference type="ChEBI" id="CHEBI:15378"/>
        <dbReference type="ChEBI" id="CHEBI:29999"/>
        <dbReference type="ChEBI" id="CHEBI:30616"/>
        <dbReference type="ChEBI" id="CHEBI:83421"/>
        <dbReference type="ChEBI" id="CHEBI:456216"/>
        <dbReference type="EC" id="2.7.11.1"/>
    </reaction>
</comment>
<dbReference type="InterPro" id="IPR051334">
    <property type="entry name" value="SRPK"/>
</dbReference>
<dbReference type="GO" id="GO:0000245">
    <property type="term" value="P:spliceosomal complex assembly"/>
    <property type="evidence" value="ECO:0007669"/>
    <property type="project" value="TreeGrafter"/>
</dbReference>
<dbReference type="AlphaFoldDB" id="A0A9W9SYZ5"/>
<dbReference type="PANTHER" id="PTHR47634">
    <property type="entry name" value="PROTEIN KINASE DOMAIN-CONTAINING PROTEIN-RELATED"/>
    <property type="match status" value="1"/>
</dbReference>
<dbReference type="GO" id="GO:0050684">
    <property type="term" value="P:regulation of mRNA processing"/>
    <property type="evidence" value="ECO:0007669"/>
    <property type="project" value="TreeGrafter"/>
</dbReference>
<name>A0A9W9SYZ5_9EURO</name>
<evidence type="ECO:0000256" key="3">
    <source>
        <dbReference type="ARBA" id="ARBA00022679"/>
    </source>
</evidence>
<evidence type="ECO:0000313" key="10">
    <source>
        <dbReference type="EMBL" id="KAJ5203000.1"/>
    </source>
</evidence>
<organism evidence="10 11">
    <name type="scientific">Penicillium cf. viridicatum</name>
    <dbReference type="NCBI Taxonomy" id="2972119"/>
    <lineage>
        <taxon>Eukaryota</taxon>
        <taxon>Fungi</taxon>
        <taxon>Dikarya</taxon>
        <taxon>Ascomycota</taxon>
        <taxon>Pezizomycotina</taxon>
        <taxon>Eurotiomycetes</taxon>
        <taxon>Eurotiomycetidae</taxon>
        <taxon>Eurotiales</taxon>
        <taxon>Aspergillaceae</taxon>
        <taxon>Penicillium</taxon>
    </lineage>
</organism>
<keyword evidence="4" id="KW-0547">Nucleotide-binding</keyword>
<dbReference type="InterPro" id="IPR011009">
    <property type="entry name" value="Kinase-like_dom_sf"/>
</dbReference>
<dbReference type="Pfam" id="PF00069">
    <property type="entry name" value="Pkinase"/>
    <property type="match status" value="2"/>
</dbReference>
<evidence type="ECO:0000256" key="8">
    <source>
        <dbReference type="ARBA" id="ARBA00048679"/>
    </source>
</evidence>
<gene>
    <name evidence="10" type="ORF">N7449_005079</name>
</gene>
<keyword evidence="11" id="KW-1185">Reference proteome</keyword>
<accession>A0A9W9SYZ5</accession>
<dbReference type="GO" id="GO:0004674">
    <property type="term" value="F:protein serine/threonine kinase activity"/>
    <property type="evidence" value="ECO:0007669"/>
    <property type="project" value="UniProtKB-KW"/>
</dbReference>
<dbReference type="Gene3D" id="3.30.200.20">
    <property type="entry name" value="Phosphorylase Kinase, domain 1"/>
    <property type="match status" value="1"/>
</dbReference>
<reference evidence="10" key="1">
    <citation type="submission" date="2022-11" db="EMBL/GenBank/DDBJ databases">
        <authorList>
            <person name="Petersen C."/>
        </authorList>
    </citation>
    <scope>NUCLEOTIDE SEQUENCE</scope>
    <source>
        <strain evidence="10">IBT 20477</strain>
    </source>
</reference>
<dbReference type="Gene3D" id="1.10.510.10">
    <property type="entry name" value="Transferase(Phosphotransferase) domain 1"/>
    <property type="match status" value="1"/>
</dbReference>
<feature type="domain" description="Protein kinase" evidence="9">
    <location>
        <begin position="63"/>
        <end position="403"/>
    </location>
</feature>
<dbReference type="EC" id="2.7.11.1" evidence="1"/>
<keyword evidence="3" id="KW-0808">Transferase</keyword>
<evidence type="ECO:0000313" key="11">
    <source>
        <dbReference type="Proteomes" id="UP001150942"/>
    </source>
</evidence>
<comment type="caution">
    <text evidence="10">The sequence shown here is derived from an EMBL/GenBank/DDBJ whole genome shotgun (WGS) entry which is preliminary data.</text>
</comment>
<evidence type="ECO:0000256" key="6">
    <source>
        <dbReference type="ARBA" id="ARBA00022840"/>
    </source>
</evidence>
<dbReference type="PANTHER" id="PTHR47634:SF9">
    <property type="entry name" value="PROTEIN KINASE DOMAIN-CONTAINING PROTEIN-RELATED"/>
    <property type="match status" value="1"/>
</dbReference>
<dbReference type="InterPro" id="IPR000719">
    <property type="entry name" value="Prot_kinase_dom"/>
</dbReference>
<dbReference type="SUPFAM" id="SSF56112">
    <property type="entry name" value="Protein kinase-like (PK-like)"/>
    <property type="match status" value="1"/>
</dbReference>
<comment type="catalytic activity">
    <reaction evidence="7">
        <text>L-threonyl-[protein] + ATP = O-phospho-L-threonyl-[protein] + ADP + H(+)</text>
        <dbReference type="Rhea" id="RHEA:46608"/>
        <dbReference type="Rhea" id="RHEA-COMP:11060"/>
        <dbReference type="Rhea" id="RHEA-COMP:11605"/>
        <dbReference type="ChEBI" id="CHEBI:15378"/>
        <dbReference type="ChEBI" id="CHEBI:30013"/>
        <dbReference type="ChEBI" id="CHEBI:30616"/>
        <dbReference type="ChEBI" id="CHEBI:61977"/>
        <dbReference type="ChEBI" id="CHEBI:456216"/>
        <dbReference type="EC" id="2.7.11.1"/>
    </reaction>
</comment>
<evidence type="ECO:0000256" key="4">
    <source>
        <dbReference type="ARBA" id="ARBA00022741"/>
    </source>
</evidence>
<protein>
    <recommendedName>
        <fullName evidence="1">non-specific serine/threonine protein kinase</fullName>
        <ecNumber evidence="1">2.7.11.1</ecNumber>
    </recommendedName>
</protein>
<evidence type="ECO:0000259" key="9">
    <source>
        <dbReference type="PROSITE" id="PS50011"/>
    </source>
</evidence>
<keyword evidence="2" id="KW-0723">Serine/threonine-protein kinase</keyword>
<reference evidence="10" key="2">
    <citation type="journal article" date="2023" name="IMA Fungus">
        <title>Comparative genomic study of the Penicillium genus elucidates a diverse pangenome and 15 lateral gene transfer events.</title>
        <authorList>
            <person name="Petersen C."/>
            <person name="Sorensen T."/>
            <person name="Nielsen M.R."/>
            <person name="Sondergaard T.E."/>
            <person name="Sorensen J.L."/>
            <person name="Fitzpatrick D.A."/>
            <person name="Frisvad J.C."/>
            <person name="Nielsen K.L."/>
        </authorList>
    </citation>
    <scope>NUCLEOTIDE SEQUENCE</scope>
    <source>
        <strain evidence="10">IBT 20477</strain>
    </source>
</reference>
<keyword evidence="6" id="KW-0067">ATP-binding</keyword>
<dbReference type="SMART" id="SM00220">
    <property type="entry name" value="S_TKc"/>
    <property type="match status" value="1"/>
</dbReference>
<evidence type="ECO:0000256" key="2">
    <source>
        <dbReference type="ARBA" id="ARBA00022527"/>
    </source>
</evidence>
<dbReference type="Proteomes" id="UP001150942">
    <property type="component" value="Unassembled WGS sequence"/>
</dbReference>
<keyword evidence="5 10" id="KW-0418">Kinase</keyword>
<evidence type="ECO:0000256" key="1">
    <source>
        <dbReference type="ARBA" id="ARBA00012513"/>
    </source>
</evidence>
<proteinExistence type="predicted"/>
<dbReference type="OrthoDB" id="5979581at2759"/>